<dbReference type="Proteomes" id="UP000012960">
    <property type="component" value="Unplaced"/>
</dbReference>
<evidence type="ECO:0000256" key="1">
    <source>
        <dbReference type="SAM" id="SignalP"/>
    </source>
</evidence>
<organism evidence="3 4">
    <name type="scientific">Musa acuminata subsp. malaccensis</name>
    <name type="common">Wild banana</name>
    <name type="synonym">Musa malaccensis</name>
    <dbReference type="NCBI Taxonomy" id="214687"/>
    <lineage>
        <taxon>Eukaryota</taxon>
        <taxon>Viridiplantae</taxon>
        <taxon>Streptophyta</taxon>
        <taxon>Embryophyta</taxon>
        <taxon>Tracheophyta</taxon>
        <taxon>Spermatophyta</taxon>
        <taxon>Magnoliopsida</taxon>
        <taxon>Liliopsida</taxon>
        <taxon>Zingiberales</taxon>
        <taxon>Musaceae</taxon>
        <taxon>Musa</taxon>
    </lineage>
</organism>
<keyword evidence="4" id="KW-1185">Reference proteome</keyword>
<reference evidence="2" key="1">
    <citation type="submission" date="2021-03" db="EMBL/GenBank/DDBJ databases">
        <authorList>
            <consortium name="Genoscope - CEA"/>
            <person name="William W."/>
        </authorList>
    </citation>
    <scope>NUCLEOTIDE SEQUENCE</scope>
    <source>
        <strain evidence="2">Doubled-haploid Pahang</strain>
    </source>
</reference>
<evidence type="ECO:0000313" key="2">
    <source>
        <dbReference type="EMBL" id="CAG1863868.1"/>
    </source>
</evidence>
<proteinExistence type="predicted"/>
<evidence type="ECO:0000313" key="4">
    <source>
        <dbReference type="Proteomes" id="UP000012960"/>
    </source>
</evidence>
<name>A0A804L5F6_MUSAM</name>
<accession>A0A804L5F6</accession>
<protein>
    <submittedName>
        <fullName evidence="2">(wild Malaysian banana) hypothetical protein</fullName>
    </submittedName>
</protein>
<evidence type="ECO:0000313" key="3">
    <source>
        <dbReference type="EnsemblPlants" id="Ma11_p07810.1"/>
    </source>
</evidence>
<dbReference type="EMBL" id="HG996475">
    <property type="protein sequence ID" value="CAG1863868.1"/>
    <property type="molecule type" value="Genomic_DNA"/>
</dbReference>
<keyword evidence="1" id="KW-0732">Signal</keyword>
<sequence length="99" mass="11210">MHSMAWRVVVMVAALLQICSSRELESNLSHPNRIIKLPGQPQVSFQQFSSYVIMDEPKHRALFYYFIEAEIGSVLKASGSLVEWSCNVRGRGGQQRITV</sequence>
<dbReference type="Gene3D" id="3.40.50.1820">
    <property type="entry name" value="alpha/beta hydrolase"/>
    <property type="match status" value="1"/>
</dbReference>
<dbReference type="OMA" id="HSMAWRV"/>
<feature type="chain" id="PRO_5036220238" evidence="1">
    <location>
        <begin position="22"/>
        <end position="99"/>
    </location>
</feature>
<dbReference type="InterPro" id="IPR029058">
    <property type="entry name" value="AB_hydrolase_fold"/>
</dbReference>
<dbReference type="EnsemblPlants" id="Ma11_t07810.1">
    <property type="protein sequence ID" value="Ma11_p07810.1"/>
    <property type="gene ID" value="Ma11_g07810"/>
</dbReference>
<reference evidence="3" key="2">
    <citation type="submission" date="2021-05" db="UniProtKB">
        <authorList>
            <consortium name="EnsemblPlants"/>
        </authorList>
    </citation>
    <scope>IDENTIFICATION</scope>
    <source>
        <strain evidence="3">subsp. malaccensis</strain>
    </source>
</reference>
<feature type="signal peptide" evidence="1">
    <location>
        <begin position="1"/>
        <end position="21"/>
    </location>
</feature>
<dbReference type="Gramene" id="Ma11_t07810.1">
    <property type="protein sequence ID" value="Ma11_p07810.1"/>
    <property type="gene ID" value="Ma11_g07810"/>
</dbReference>
<dbReference type="InParanoid" id="A0A804L5F6"/>
<dbReference type="AlphaFoldDB" id="A0A804L5F6"/>
<gene>
    <name evidence="2" type="ORF">GSMUA_17600.1</name>
</gene>